<feature type="transmembrane region" description="Helical" evidence="1">
    <location>
        <begin position="40"/>
        <end position="60"/>
    </location>
</feature>
<name>A0ABS2CIW6_9MICO</name>
<evidence type="ECO:0000313" key="2">
    <source>
        <dbReference type="EMBL" id="MBM6399811.1"/>
    </source>
</evidence>
<keyword evidence="1" id="KW-0472">Membrane</keyword>
<feature type="transmembrane region" description="Helical" evidence="1">
    <location>
        <begin position="91"/>
        <end position="107"/>
    </location>
</feature>
<gene>
    <name evidence="2" type="ORF">JQN70_05395</name>
</gene>
<dbReference type="RefSeq" id="WP_204130294.1">
    <property type="nucleotide sequence ID" value="NZ_JAFDVD010000006.1"/>
</dbReference>
<organism evidence="2 3">
    <name type="scientific">Phycicoccus sonneratiae</name>
    <dbReference type="NCBI Taxonomy" id="2807628"/>
    <lineage>
        <taxon>Bacteria</taxon>
        <taxon>Bacillati</taxon>
        <taxon>Actinomycetota</taxon>
        <taxon>Actinomycetes</taxon>
        <taxon>Micrococcales</taxon>
        <taxon>Intrasporangiaceae</taxon>
        <taxon>Phycicoccus</taxon>
    </lineage>
</organism>
<proteinExistence type="predicted"/>
<accession>A0ABS2CIW6</accession>
<sequence length="177" mass="18082">MFTGIRPSDLVVTGVVVTLAVLIGLENVTAAAGPELAHPLDSQSMLILPVFVLTALPLLWRRRHVLGAVAVSTLVLAASLPAFGWITRCGFALPLAAAFAYAVARFAGRGRPQVLGLLGIALLEVVTLVMDSSTGGFGGLVLGLPAAALAYGAGVGVEKLSARRASAPTLSVEHAHV</sequence>
<feature type="transmembrane region" description="Helical" evidence="1">
    <location>
        <begin position="114"/>
        <end position="130"/>
    </location>
</feature>
<comment type="caution">
    <text evidence="2">The sequence shown here is derived from an EMBL/GenBank/DDBJ whole genome shotgun (WGS) entry which is preliminary data.</text>
</comment>
<reference evidence="2" key="1">
    <citation type="submission" date="2021-02" db="EMBL/GenBank/DDBJ databases">
        <title>Phycicoccus sp. MQZ13P-5T, whole genome shotgun sequence.</title>
        <authorList>
            <person name="Tuo L."/>
        </authorList>
    </citation>
    <scope>NUCLEOTIDE SEQUENCE</scope>
    <source>
        <strain evidence="2">MQZ13P-5</strain>
    </source>
</reference>
<feature type="transmembrane region" description="Helical" evidence="1">
    <location>
        <begin position="136"/>
        <end position="157"/>
    </location>
</feature>
<keyword evidence="3" id="KW-1185">Reference proteome</keyword>
<protein>
    <submittedName>
        <fullName evidence="2">Uncharacterized protein</fullName>
    </submittedName>
</protein>
<dbReference type="EMBL" id="JAFDVD010000006">
    <property type="protein sequence ID" value="MBM6399811.1"/>
    <property type="molecule type" value="Genomic_DNA"/>
</dbReference>
<evidence type="ECO:0000256" key="1">
    <source>
        <dbReference type="SAM" id="Phobius"/>
    </source>
</evidence>
<keyword evidence="1" id="KW-0812">Transmembrane</keyword>
<dbReference type="Proteomes" id="UP001430172">
    <property type="component" value="Unassembled WGS sequence"/>
</dbReference>
<keyword evidence="1" id="KW-1133">Transmembrane helix</keyword>
<evidence type="ECO:0000313" key="3">
    <source>
        <dbReference type="Proteomes" id="UP001430172"/>
    </source>
</evidence>
<feature type="transmembrane region" description="Helical" evidence="1">
    <location>
        <begin position="65"/>
        <end position="85"/>
    </location>
</feature>